<keyword evidence="1" id="KW-0449">Lipoprotein</keyword>
<dbReference type="STRING" id="735517.SAMN05444272_3482"/>
<dbReference type="OrthoDB" id="7678210at2"/>
<protein>
    <submittedName>
        <fullName evidence="1">LPS-assembly lipoprotein</fullName>
    </submittedName>
</protein>
<name>A0A1M7MNI1_9HYPH</name>
<dbReference type="InterPro" id="IPR007485">
    <property type="entry name" value="LPS_assembly_LptE"/>
</dbReference>
<dbReference type="AlphaFoldDB" id="A0A1M7MNI1"/>
<proteinExistence type="predicted"/>
<dbReference type="PROSITE" id="PS51257">
    <property type="entry name" value="PROKAR_LIPOPROTEIN"/>
    <property type="match status" value="1"/>
</dbReference>
<reference evidence="1 2" key="1">
    <citation type="submission" date="2016-11" db="EMBL/GenBank/DDBJ databases">
        <authorList>
            <person name="Jaros S."/>
            <person name="Januszkiewicz K."/>
            <person name="Wedrychowicz H."/>
        </authorList>
    </citation>
    <scope>NUCLEOTIDE SEQUENCE [LARGE SCALE GENOMIC DNA]</scope>
    <source>
        <strain evidence="1 2">DSM 22153</strain>
    </source>
</reference>
<dbReference type="Pfam" id="PF04390">
    <property type="entry name" value="LptE"/>
    <property type="match status" value="1"/>
</dbReference>
<dbReference type="Gene3D" id="3.30.160.150">
    <property type="entry name" value="Lipoprotein like domain"/>
    <property type="match status" value="1"/>
</dbReference>
<gene>
    <name evidence="1" type="ORF">SAMN05444272_3482</name>
</gene>
<organism evidence="1 2">
    <name type="scientific">Roseibium suaedae</name>
    <dbReference type="NCBI Taxonomy" id="735517"/>
    <lineage>
        <taxon>Bacteria</taxon>
        <taxon>Pseudomonadati</taxon>
        <taxon>Pseudomonadota</taxon>
        <taxon>Alphaproteobacteria</taxon>
        <taxon>Hyphomicrobiales</taxon>
        <taxon>Stappiaceae</taxon>
        <taxon>Roseibium</taxon>
    </lineage>
</organism>
<dbReference type="Proteomes" id="UP000186002">
    <property type="component" value="Unassembled WGS sequence"/>
</dbReference>
<keyword evidence="2" id="KW-1185">Reference proteome</keyword>
<dbReference type="GO" id="GO:0019867">
    <property type="term" value="C:outer membrane"/>
    <property type="evidence" value="ECO:0007669"/>
    <property type="project" value="InterPro"/>
</dbReference>
<dbReference type="GO" id="GO:0043165">
    <property type="term" value="P:Gram-negative-bacterium-type cell outer membrane assembly"/>
    <property type="evidence" value="ECO:0007669"/>
    <property type="project" value="InterPro"/>
</dbReference>
<evidence type="ECO:0000313" key="1">
    <source>
        <dbReference type="EMBL" id="SHM92451.1"/>
    </source>
</evidence>
<evidence type="ECO:0000313" key="2">
    <source>
        <dbReference type="Proteomes" id="UP000186002"/>
    </source>
</evidence>
<sequence length="189" mass="20477">MSLLDVKNRSFRGLFSLACATVLLAGLSACQVRPLYGSLNEGPGGVNSTVQAELAAIDIDPIRQTQSLDDASRTLYNELLFNFERGAGHPEKKYRLKVVMSINTAEVGVIELADVPTSYSLTMNTTFVLSDIVDGKTVMTGRSFATASYDFSSQRYANIRAKRDAADRAAKVVAGDIQTRIAGFFASHK</sequence>
<accession>A0A1M7MNI1</accession>
<dbReference type="EMBL" id="FRBW01000004">
    <property type="protein sequence ID" value="SHM92451.1"/>
    <property type="molecule type" value="Genomic_DNA"/>
</dbReference>
<dbReference type="RefSeq" id="WP_073014601.1">
    <property type="nucleotide sequence ID" value="NZ_FRBW01000004.1"/>
</dbReference>